<evidence type="ECO:0000313" key="1">
    <source>
        <dbReference type="EMBL" id="AVO37066.1"/>
    </source>
</evidence>
<gene>
    <name evidence="1" type="ORF">C6Y53_04665</name>
</gene>
<dbReference type="EMBL" id="CP027665">
    <property type="protein sequence ID" value="AVO37066.1"/>
    <property type="molecule type" value="Genomic_DNA"/>
</dbReference>
<reference evidence="2" key="1">
    <citation type="submission" date="2018-03" db="EMBL/GenBank/DDBJ databases">
        <title>Genomic analysis of the strain SH-1 isolated from shrimp intestine.</title>
        <authorList>
            <person name="Kim Y.-S."/>
            <person name="Kim S.-E."/>
            <person name="Kim K.-H."/>
        </authorList>
    </citation>
    <scope>NUCLEOTIDE SEQUENCE [LARGE SCALE GENOMIC DNA]</scope>
    <source>
        <strain evidence="2">SH-1</strain>
    </source>
</reference>
<name>A0A2S0MMG8_9RHOB</name>
<keyword evidence="2" id="KW-1185">Reference proteome</keyword>
<protein>
    <submittedName>
        <fullName evidence="1">Uncharacterized protein</fullName>
    </submittedName>
</protein>
<dbReference type="Proteomes" id="UP000237655">
    <property type="component" value="Chromosome"/>
</dbReference>
<dbReference type="KEGG" id="thas:C6Y53_04665"/>
<dbReference type="RefSeq" id="WP_106471380.1">
    <property type="nucleotide sequence ID" value="NZ_CP027665.1"/>
</dbReference>
<evidence type="ECO:0000313" key="2">
    <source>
        <dbReference type="Proteomes" id="UP000237655"/>
    </source>
</evidence>
<sequence length="77" mass="8475">MTTDAEFMDAITEIDRELTGLESEALPSKAELCEQFNKIKPWVQKILPVVEAIPVWGGTLAKVLRLLLMIGSSVCAD</sequence>
<organism evidence="1 2">
    <name type="scientific">Pukyongiella litopenaei</name>
    <dbReference type="NCBI Taxonomy" id="2605946"/>
    <lineage>
        <taxon>Bacteria</taxon>
        <taxon>Pseudomonadati</taxon>
        <taxon>Pseudomonadota</taxon>
        <taxon>Alphaproteobacteria</taxon>
        <taxon>Rhodobacterales</taxon>
        <taxon>Paracoccaceae</taxon>
        <taxon>Pukyongiella</taxon>
    </lineage>
</organism>
<accession>A0A2S0MMG8</accession>
<proteinExistence type="predicted"/>
<dbReference type="AlphaFoldDB" id="A0A2S0MMG8"/>